<dbReference type="Gene3D" id="3.40.50.300">
    <property type="entry name" value="P-loop containing nucleotide triphosphate hydrolases"/>
    <property type="match status" value="1"/>
</dbReference>
<dbReference type="PROSITE" id="PS50837">
    <property type="entry name" value="NACHT"/>
    <property type="match status" value="1"/>
</dbReference>
<dbReference type="OrthoDB" id="3787216at2759"/>
<dbReference type="Pfam" id="PF24883">
    <property type="entry name" value="NPHP3_N"/>
    <property type="match status" value="1"/>
</dbReference>
<keyword evidence="1" id="KW-0677">Repeat</keyword>
<dbReference type="EMBL" id="ML993970">
    <property type="protein sequence ID" value="KAF2201565.1"/>
    <property type="molecule type" value="Genomic_DNA"/>
</dbReference>
<dbReference type="SUPFAM" id="SSF52540">
    <property type="entry name" value="P-loop containing nucleoside triphosphate hydrolases"/>
    <property type="match status" value="1"/>
</dbReference>
<feature type="domain" description="NACHT" evidence="2">
    <location>
        <begin position="65"/>
        <end position="238"/>
    </location>
</feature>
<gene>
    <name evidence="3" type="ORF">GQ43DRAFT_486947</name>
</gene>
<dbReference type="InterPro" id="IPR056884">
    <property type="entry name" value="NPHP3-like_N"/>
</dbReference>
<dbReference type="Proteomes" id="UP000799536">
    <property type="component" value="Unassembled WGS sequence"/>
</dbReference>
<evidence type="ECO:0000313" key="4">
    <source>
        <dbReference type="Proteomes" id="UP000799536"/>
    </source>
</evidence>
<accession>A0A9P4JM03</accession>
<keyword evidence="4" id="KW-1185">Reference proteome</keyword>
<dbReference type="PANTHER" id="PTHR10039">
    <property type="entry name" value="AMELOGENIN"/>
    <property type="match status" value="1"/>
</dbReference>
<proteinExistence type="predicted"/>
<name>A0A9P4JM03_9PLEO</name>
<evidence type="ECO:0000259" key="2">
    <source>
        <dbReference type="PROSITE" id="PS50837"/>
    </source>
</evidence>
<sequence length="291" mass="32975">MEEAGLTPHSLSKEDQECIKSLHITDPSDDRKRIEDTKGGLLDNSYYWILDNAEFRQWQDDEQSRLLWIKGDPGKGKTMLLCGIVNELKKSMTKMDLLSYFFCQATDSRINNATAVIRGLTYMLVDQQPSLISHIRKKYDCASKALFEDVNAWVALSEIFTNILQDPSLNSTYLIIHALDECVGDLSKLLDVIVGQSSALTRVKWIVSSRNWPNIEERLSKARQRMRLSLELNAESVSAAVGIFIQRKVLQLSQEALSLCKNMPKGVVSMTKLEALIQVFIKLSLLYNSLI</sequence>
<protein>
    <submittedName>
        <fullName evidence="3">NACHT-domain-containing protein</fullName>
    </submittedName>
</protein>
<evidence type="ECO:0000256" key="1">
    <source>
        <dbReference type="ARBA" id="ARBA00022737"/>
    </source>
</evidence>
<dbReference type="InterPro" id="IPR007111">
    <property type="entry name" value="NACHT_NTPase"/>
</dbReference>
<comment type="caution">
    <text evidence="3">The sequence shown here is derived from an EMBL/GenBank/DDBJ whole genome shotgun (WGS) entry which is preliminary data.</text>
</comment>
<organism evidence="3 4">
    <name type="scientific">Delitschia confertaspora ATCC 74209</name>
    <dbReference type="NCBI Taxonomy" id="1513339"/>
    <lineage>
        <taxon>Eukaryota</taxon>
        <taxon>Fungi</taxon>
        <taxon>Dikarya</taxon>
        <taxon>Ascomycota</taxon>
        <taxon>Pezizomycotina</taxon>
        <taxon>Dothideomycetes</taxon>
        <taxon>Pleosporomycetidae</taxon>
        <taxon>Pleosporales</taxon>
        <taxon>Delitschiaceae</taxon>
        <taxon>Delitschia</taxon>
    </lineage>
</organism>
<dbReference type="FunFam" id="3.40.50.300:FF:001638">
    <property type="entry name" value="NACHT and WD40 domain protein"/>
    <property type="match status" value="1"/>
</dbReference>
<dbReference type="InterPro" id="IPR027417">
    <property type="entry name" value="P-loop_NTPase"/>
</dbReference>
<reference evidence="3" key="1">
    <citation type="journal article" date="2020" name="Stud. Mycol.">
        <title>101 Dothideomycetes genomes: a test case for predicting lifestyles and emergence of pathogens.</title>
        <authorList>
            <person name="Haridas S."/>
            <person name="Albert R."/>
            <person name="Binder M."/>
            <person name="Bloem J."/>
            <person name="Labutti K."/>
            <person name="Salamov A."/>
            <person name="Andreopoulos B."/>
            <person name="Baker S."/>
            <person name="Barry K."/>
            <person name="Bills G."/>
            <person name="Bluhm B."/>
            <person name="Cannon C."/>
            <person name="Castanera R."/>
            <person name="Culley D."/>
            <person name="Daum C."/>
            <person name="Ezra D."/>
            <person name="Gonzalez J."/>
            <person name="Henrissat B."/>
            <person name="Kuo A."/>
            <person name="Liang C."/>
            <person name="Lipzen A."/>
            <person name="Lutzoni F."/>
            <person name="Magnuson J."/>
            <person name="Mondo S."/>
            <person name="Nolan M."/>
            <person name="Ohm R."/>
            <person name="Pangilinan J."/>
            <person name="Park H.-J."/>
            <person name="Ramirez L."/>
            <person name="Alfaro M."/>
            <person name="Sun H."/>
            <person name="Tritt A."/>
            <person name="Yoshinaga Y."/>
            <person name="Zwiers L.-H."/>
            <person name="Turgeon B."/>
            <person name="Goodwin S."/>
            <person name="Spatafora J."/>
            <person name="Crous P."/>
            <person name="Grigoriev I."/>
        </authorList>
    </citation>
    <scope>NUCLEOTIDE SEQUENCE</scope>
    <source>
        <strain evidence="3">ATCC 74209</strain>
    </source>
</reference>
<evidence type="ECO:0000313" key="3">
    <source>
        <dbReference type="EMBL" id="KAF2201565.1"/>
    </source>
</evidence>
<dbReference type="AlphaFoldDB" id="A0A9P4JM03"/>